<name>A0A1S6IMF4_9LACT</name>
<dbReference type="GO" id="GO:0004556">
    <property type="term" value="F:alpha-amylase activity"/>
    <property type="evidence" value="ECO:0007669"/>
    <property type="project" value="TreeGrafter"/>
</dbReference>
<evidence type="ECO:0000256" key="3">
    <source>
        <dbReference type="ARBA" id="ARBA00023295"/>
    </source>
</evidence>
<dbReference type="EC" id="3.2.1.10" evidence="5"/>
<dbReference type="Gene3D" id="2.60.40.1180">
    <property type="entry name" value="Golgi alpha-mannosidase II"/>
    <property type="match status" value="1"/>
</dbReference>
<evidence type="ECO:0000256" key="1">
    <source>
        <dbReference type="ARBA" id="ARBA00008061"/>
    </source>
</evidence>
<protein>
    <submittedName>
        <fullName evidence="5">Oligo-1,6-glucosidase</fullName>
        <ecNumber evidence="5">3.2.1.10</ecNumber>
    </submittedName>
</protein>
<proteinExistence type="inferred from homology"/>
<dbReference type="SUPFAM" id="SSF51011">
    <property type="entry name" value="Glycosyl hydrolase domain"/>
    <property type="match status" value="1"/>
</dbReference>
<dbReference type="EMBL" id="CP019728">
    <property type="protein sequence ID" value="AQS52699.1"/>
    <property type="molecule type" value="Genomic_DNA"/>
</dbReference>
<dbReference type="InterPro" id="IPR013780">
    <property type="entry name" value="Glyco_hydro_b"/>
</dbReference>
<dbReference type="OrthoDB" id="9805159at2"/>
<dbReference type="KEGG" id="jda:BW727_100291"/>
<dbReference type="AlphaFoldDB" id="A0A1S6IMF4"/>
<dbReference type="FunFam" id="3.90.400.10:FF:000002">
    <property type="entry name" value="Sucrose isomerase"/>
    <property type="match status" value="1"/>
</dbReference>
<evidence type="ECO:0000259" key="4">
    <source>
        <dbReference type="SMART" id="SM00642"/>
    </source>
</evidence>
<organism evidence="5 6">
    <name type="scientific">Jeotgalibaca dankookensis</name>
    <dbReference type="NCBI Taxonomy" id="708126"/>
    <lineage>
        <taxon>Bacteria</taxon>
        <taxon>Bacillati</taxon>
        <taxon>Bacillota</taxon>
        <taxon>Bacilli</taxon>
        <taxon>Lactobacillales</taxon>
        <taxon>Carnobacteriaceae</taxon>
        <taxon>Jeotgalibaca</taxon>
    </lineage>
</organism>
<evidence type="ECO:0000313" key="6">
    <source>
        <dbReference type="Proteomes" id="UP000188993"/>
    </source>
</evidence>
<keyword evidence="3 5" id="KW-0326">Glycosidase</keyword>
<dbReference type="GO" id="GO:0004574">
    <property type="term" value="F:oligo-1,6-glucosidase activity"/>
    <property type="evidence" value="ECO:0007669"/>
    <property type="project" value="UniProtKB-EC"/>
</dbReference>
<dbReference type="SMART" id="SM00642">
    <property type="entry name" value="Aamy"/>
    <property type="match status" value="1"/>
</dbReference>
<keyword evidence="2 5" id="KW-0378">Hydrolase</keyword>
<gene>
    <name evidence="5" type="primary">malL</name>
    <name evidence="5" type="ORF">BW727_100291</name>
</gene>
<dbReference type="InterPro" id="IPR017853">
    <property type="entry name" value="GH"/>
</dbReference>
<dbReference type="GO" id="GO:0009313">
    <property type="term" value="P:oligosaccharide catabolic process"/>
    <property type="evidence" value="ECO:0007669"/>
    <property type="project" value="TreeGrafter"/>
</dbReference>
<evidence type="ECO:0000313" key="5">
    <source>
        <dbReference type="EMBL" id="AQS52699.1"/>
    </source>
</evidence>
<reference evidence="5 6" key="1">
    <citation type="journal article" date="2014" name="Int. J. Syst. Evol. Microbiol.">
        <title>Jeotgalibaca dankookensis gen. nov., sp. nov., a member of the family Carnobacteriaceae, isolated from seujeot (Korean traditional food).</title>
        <authorList>
            <person name="Lee D.G."/>
            <person name="Trujillo M.E."/>
            <person name="Kang H."/>
            <person name="Ahn T.Y."/>
        </authorList>
    </citation>
    <scope>NUCLEOTIDE SEQUENCE [LARGE SCALE GENOMIC DNA]</scope>
    <source>
        <strain evidence="5 6">EX-07</strain>
    </source>
</reference>
<dbReference type="InterPro" id="IPR006047">
    <property type="entry name" value="GH13_cat_dom"/>
</dbReference>
<dbReference type="Gene3D" id="3.20.20.80">
    <property type="entry name" value="Glycosidases"/>
    <property type="match status" value="1"/>
</dbReference>
<dbReference type="Gene3D" id="3.90.400.10">
    <property type="entry name" value="Oligo-1,6-glucosidase, Domain 2"/>
    <property type="match status" value="1"/>
</dbReference>
<dbReference type="STRING" id="708126.BW727_100291"/>
<dbReference type="InterPro" id="IPR045857">
    <property type="entry name" value="O16G_dom_2"/>
</dbReference>
<dbReference type="SUPFAM" id="SSF51445">
    <property type="entry name" value="(Trans)glycosidases"/>
    <property type="match status" value="1"/>
</dbReference>
<dbReference type="RefSeq" id="WP_149025706.1">
    <property type="nucleotide sequence ID" value="NZ_BBYN01000005.1"/>
</dbReference>
<comment type="similarity">
    <text evidence="1">Belongs to the glycosyl hydrolase 13 family.</text>
</comment>
<dbReference type="PANTHER" id="PTHR10357">
    <property type="entry name" value="ALPHA-AMYLASE FAMILY MEMBER"/>
    <property type="match status" value="1"/>
</dbReference>
<feature type="domain" description="Glycosyl hydrolase family 13 catalytic" evidence="4">
    <location>
        <begin position="15"/>
        <end position="429"/>
    </location>
</feature>
<sequence length="568" mass="65995">MEQEIPWWHKTILYQVYPMSFQDSNYDGIGDIQGIIRRLDYIQSLGVNMLWINPIFASPKIDNGYDVSDYMAIDPHFGTMEDVEELIEEAHNRGIKIIFDLILNHTSNQHPWFKEASKGPDNPYRDYYIWRDGKNNGQDAPNNWEGFFGTSVWERGPQEDDQYYFHLFAPEMPDLNWENPEVHRALEDVSLFWLDKGIDGFRVDAFIHIAKEEGYPDLDLPVGEMDVAEEYFANLPKVNQYMKRFTTTLREHFPDIYILGEAASANVELARTYCDPDEGGCNSVITFRYFTMDDSTKDKRLNSNLQDTNLLYGAFKHNMDQWQRAMSDVGGPTLYWSNHDMGRVVTRIGDDHVFRDNSAKMLATLMYLQKGIPVIYNGEEIGMKNLEIDDIEDFNAPEAKSFYKKALDLGYTREWVLHNLRQTSKDASRGGMQWNDSEFAGFSSVEPWSGVNVEEKYNVKAQMMDSESILIHYKKILDLKRTELFIYGDYHLLPTDDNFYAYKRILRNKVATVICNVTEDMQYYDLPHEPDHGYRRPILENEGVRLINGGNTVRLGAYAAVVLLTDYE</sequence>
<dbReference type="Proteomes" id="UP000188993">
    <property type="component" value="Chromosome"/>
</dbReference>
<dbReference type="Pfam" id="PF00128">
    <property type="entry name" value="Alpha-amylase"/>
    <property type="match status" value="1"/>
</dbReference>
<evidence type="ECO:0000256" key="2">
    <source>
        <dbReference type="ARBA" id="ARBA00022801"/>
    </source>
</evidence>
<keyword evidence="6" id="KW-1185">Reference proteome</keyword>
<accession>A0A1S6IMF4</accession>
<dbReference type="PANTHER" id="PTHR10357:SF179">
    <property type="entry name" value="NEUTRAL AND BASIC AMINO ACID TRANSPORT PROTEIN RBAT"/>
    <property type="match status" value="1"/>
</dbReference>
<dbReference type="CDD" id="cd11333">
    <property type="entry name" value="AmyAc_SI_OligoGlu_DGase"/>
    <property type="match status" value="1"/>
</dbReference>